<protein>
    <submittedName>
        <fullName evidence="1">Uncharacterized protein</fullName>
    </submittedName>
</protein>
<evidence type="ECO:0000313" key="2">
    <source>
        <dbReference type="Proteomes" id="UP001165653"/>
    </source>
</evidence>
<dbReference type="RefSeq" id="WP_264511827.1">
    <property type="nucleotide sequence ID" value="NZ_JAPDDR010000002.1"/>
</dbReference>
<dbReference type="Proteomes" id="UP001165653">
    <property type="component" value="Unassembled WGS sequence"/>
</dbReference>
<keyword evidence="2" id="KW-1185">Reference proteome</keyword>
<dbReference type="EMBL" id="JAPDDR010000002">
    <property type="protein sequence ID" value="MCW1912920.1"/>
    <property type="molecule type" value="Genomic_DNA"/>
</dbReference>
<evidence type="ECO:0000313" key="1">
    <source>
        <dbReference type="EMBL" id="MCW1912920.1"/>
    </source>
</evidence>
<accession>A0ABT3G113</accession>
<organism evidence="1 2">
    <name type="scientific">Luteolibacter rhizosphaerae</name>
    <dbReference type="NCBI Taxonomy" id="2989719"/>
    <lineage>
        <taxon>Bacteria</taxon>
        <taxon>Pseudomonadati</taxon>
        <taxon>Verrucomicrobiota</taxon>
        <taxon>Verrucomicrobiia</taxon>
        <taxon>Verrucomicrobiales</taxon>
        <taxon>Verrucomicrobiaceae</taxon>
        <taxon>Luteolibacter</taxon>
    </lineage>
</organism>
<reference evidence="1" key="1">
    <citation type="submission" date="2022-10" db="EMBL/GenBank/DDBJ databases">
        <title>Luteolibacter sp. GHJ8, whole genome shotgun sequencing project.</title>
        <authorList>
            <person name="Zhao G."/>
            <person name="Shen L."/>
        </authorList>
    </citation>
    <scope>NUCLEOTIDE SEQUENCE</scope>
    <source>
        <strain evidence="1">GHJ8</strain>
    </source>
</reference>
<proteinExistence type="predicted"/>
<gene>
    <name evidence="1" type="ORF">OJ996_05010</name>
</gene>
<comment type="caution">
    <text evidence="1">The sequence shown here is derived from an EMBL/GenBank/DDBJ whole genome shotgun (WGS) entry which is preliminary data.</text>
</comment>
<sequence length="89" mass="9557">MRHIAAQFPFPALASLPAFSSDASDCINANKDAEGTGYPKLLHSMKPQKTAAEFDTRRPSEMWEGHLVISASSLDGELRAVVDVAVVVS</sequence>
<name>A0ABT3G113_9BACT</name>